<evidence type="ECO:0000313" key="4">
    <source>
        <dbReference type="EMBL" id="HIT42884.1"/>
    </source>
</evidence>
<reference evidence="4" key="1">
    <citation type="submission" date="2020-10" db="EMBL/GenBank/DDBJ databases">
        <authorList>
            <person name="Gilroy R."/>
        </authorList>
    </citation>
    <scope>NUCLEOTIDE SEQUENCE</scope>
    <source>
        <strain evidence="4">CHK123-3438</strain>
    </source>
</reference>
<protein>
    <submittedName>
        <fullName evidence="4">16S rRNA (Cytosine(967)-C(5))-methyltransferase</fullName>
    </submittedName>
</protein>
<dbReference type="EMBL" id="DVKS01000204">
    <property type="protein sequence ID" value="HIT42884.1"/>
    <property type="molecule type" value="Genomic_DNA"/>
</dbReference>
<dbReference type="InterPro" id="IPR006027">
    <property type="entry name" value="NusB_RsmB_TIM44"/>
</dbReference>
<accession>A0A9D1GM79</accession>
<feature type="non-terminal residue" evidence="4">
    <location>
        <position position="198"/>
    </location>
</feature>
<feature type="domain" description="Ribosomal RNA small subunit methyltransferase B-like ferredoxin-like" evidence="3">
    <location>
        <begin position="150"/>
        <end position="198"/>
    </location>
</feature>
<reference evidence="4" key="2">
    <citation type="journal article" date="2021" name="PeerJ">
        <title>Extensive microbial diversity within the chicken gut microbiome revealed by metagenomics and culture.</title>
        <authorList>
            <person name="Gilroy R."/>
            <person name="Ravi A."/>
            <person name="Getino M."/>
            <person name="Pursley I."/>
            <person name="Horton D.L."/>
            <person name="Alikhan N.F."/>
            <person name="Baker D."/>
            <person name="Gharbi K."/>
            <person name="Hall N."/>
            <person name="Watson M."/>
            <person name="Adriaenssens E.M."/>
            <person name="Foster-Nyarko E."/>
            <person name="Jarju S."/>
            <person name="Secka A."/>
            <person name="Antonio M."/>
            <person name="Oren A."/>
            <person name="Chaudhuri R.R."/>
            <person name="La Ragione R."/>
            <person name="Hildebrand F."/>
            <person name="Pallen M.J."/>
        </authorList>
    </citation>
    <scope>NUCLEOTIDE SEQUENCE</scope>
    <source>
        <strain evidence="4">CHK123-3438</strain>
    </source>
</reference>
<dbReference type="Pfam" id="PF22458">
    <property type="entry name" value="RsmF-B_ferredox"/>
    <property type="match status" value="1"/>
</dbReference>
<proteinExistence type="predicted"/>
<dbReference type="Gene3D" id="1.10.940.10">
    <property type="entry name" value="NusB-like"/>
    <property type="match status" value="1"/>
</dbReference>
<dbReference type="GO" id="GO:0003723">
    <property type="term" value="F:RNA binding"/>
    <property type="evidence" value="ECO:0007669"/>
    <property type="project" value="UniProtKB-KW"/>
</dbReference>
<name>A0A9D1GM79_9FIRM</name>
<evidence type="ECO:0000259" key="2">
    <source>
        <dbReference type="Pfam" id="PF01029"/>
    </source>
</evidence>
<dbReference type="AlphaFoldDB" id="A0A9D1GM79"/>
<dbReference type="GO" id="GO:0006355">
    <property type="term" value="P:regulation of DNA-templated transcription"/>
    <property type="evidence" value="ECO:0007669"/>
    <property type="project" value="InterPro"/>
</dbReference>
<dbReference type="InterPro" id="IPR054728">
    <property type="entry name" value="RsmB-like_ferredoxin"/>
</dbReference>
<dbReference type="Gene3D" id="3.30.70.1170">
    <property type="entry name" value="Sun protein, domain 3"/>
    <property type="match status" value="1"/>
</dbReference>
<dbReference type="Pfam" id="PF01029">
    <property type="entry name" value="NusB"/>
    <property type="match status" value="1"/>
</dbReference>
<dbReference type="InterPro" id="IPR035926">
    <property type="entry name" value="NusB-like_sf"/>
</dbReference>
<sequence>MTDAGNSRELVLDILMEILEKGGPSHVVLRQALGKYQFLSKQDRAFITRVTEGTLEYLIQIDYILNSCSKTPVSKMKPVIRNILRMSVYQILYMDRIPDSAACNEAVKLAGKRHFQGLKGFVNGILRRISREKEGITESLPDLSVRLSVPKWLTAMWRDELGEERTETVLKAFLRERPVMVRCNESLAERETILASLE</sequence>
<evidence type="ECO:0000256" key="1">
    <source>
        <dbReference type="ARBA" id="ARBA00022884"/>
    </source>
</evidence>
<evidence type="ECO:0000259" key="3">
    <source>
        <dbReference type="Pfam" id="PF22458"/>
    </source>
</evidence>
<dbReference type="SUPFAM" id="SSF48013">
    <property type="entry name" value="NusB-like"/>
    <property type="match status" value="1"/>
</dbReference>
<keyword evidence="1" id="KW-0694">RNA-binding</keyword>
<dbReference type="Proteomes" id="UP000886860">
    <property type="component" value="Unassembled WGS sequence"/>
</dbReference>
<comment type="caution">
    <text evidence="4">The sequence shown here is derived from an EMBL/GenBank/DDBJ whole genome shotgun (WGS) entry which is preliminary data.</text>
</comment>
<evidence type="ECO:0000313" key="5">
    <source>
        <dbReference type="Proteomes" id="UP000886860"/>
    </source>
</evidence>
<feature type="domain" description="NusB/RsmB/TIM44" evidence="2">
    <location>
        <begin position="6"/>
        <end position="131"/>
    </location>
</feature>
<gene>
    <name evidence="4" type="ORF">IAB60_12455</name>
</gene>
<organism evidence="4 5">
    <name type="scientific">Candidatus Caccovicinus merdipullorum</name>
    <dbReference type="NCBI Taxonomy" id="2840724"/>
    <lineage>
        <taxon>Bacteria</taxon>
        <taxon>Bacillati</taxon>
        <taxon>Bacillota</taxon>
        <taxon>Clostridia</taxon>
        <taxon>Eubacteriales</taxon>
        <taxon>Candidatus Caccovicinus</taxon>
    </lineage>
</organism>